<evidence type="ECO:0000259" key="5">
    <source>
        <dbReference type="Pfam" id="PF01778"/>
    </source>
</evidence>
<dbReference type="EMBL" id="HBFO01006448">
    <property type="protein sequence ID" value="CAD8813382.1"/>
    <property type="molecule type" value="Transcribed_RNA"/>
</dbReference>
<evidence type="ECO:0000256" key="2">
    <source>
        <dbReference type="ARBA" id="ARBA00005514"/>
    </source>
</evidence>
<dbReference type="Pfam" id="PF04874">
    <property type="entry name" value="Mak16"/>
    <property type="match status" value="1"/>
</dbReference>
<reference evidence="6" key="1">
    <citation type="submission" date="2021-01" db="EMBL/GenBank/DDBJ databases">
        <authorList>
            <person name="Corre E."/>
            <person name="Pelletier E."/>
            <person name="Niang G."/>
            <person name="Scheremetjew M."/>
            <person name="Finn R."/>
            <person name="Kale V."/>
            <person name="Holt S."/>
            <person name="Cochrane G."/>
            <person name="Meng A."/>
            <person name="Brown T."/>
            <person name="Cohen L."/>
        </authorList>
    </citation>
    <scope>NUCLEOTIDE SEQUENCE</scope>
    <source>
        <strain evidence="7">Clade-D-RCC1621</strain>
        <strain evidence="6">Clade-D-RCC2573</strain>
    </source>
</reference>
<dbReference type="PANTHER" id="PTHR23405">
    <property type="entry name" value="MAINTENANCE OF KILLER 16 MAK16 PROTEIN-RELATED"/>
    <property type="match status" value="1"/>
</dbReference>
<comment type="similarity">
    <text evidence="2 4">Belongs to the MAK16 family.</text>
</comment>
<dbReference type="FunFam" id="3.30.390.110:FF:000001">
    <property type="entry name" value="Protein MAK16 homolog"/>
    <property type="match status" value="1"/>
</dbReference>
<evidence type="ECO:0000256" key="3">
    <source>
        <dbReference type="ARBA" id="ARBA00023242"/>
    </source>
</evidence>
<dbReference type="InterPro" id="IPR029004">
    <property type="entry name" value="Ribosomal_eL28/Mak16"/>
</dbReference>
<protein>
    <recommendedName>
        <fullName evidence="4">Protein MAK16 homolog</fullName>
    </recommendedName>
</protein>
<feature type="domain" description="Ribosomal eL28/Mak16" evidence="5">
    <location>
        <begin position="6"/>
        <end position="119"/>
    </location>
</feature>
<sequence>MQSDEVVWQIINHSHCCFKANTDKNENFCRNAYNVTGLCNRSSCPLANSQYATVVEENGSLQLVMKSVERAHLPSNLWKTIELSTDYTGALEQISVALKHWPKFLVHKNKQRLTKLAQYLIRSRRIEKNTRAEIVTMPSRDIKRENRKEAKAEKAARIQSSIEKQLLERLNDGTYNSAYKFSTSQYLSELQSDEEKRTLLKTNRQFSRKHKELEYEIDEDINR</sequence>
<comment type="subcellular location">
    <subcellularLocation>
        <location evidence="1">Nucleus</location>
    </subcellularLocation>
</comment>
<evidence type="ECO:0000313" key="6">
    <source>
        <dbReference type="EMBL" id="CAD8727749.1"/>
    </source>
</evidence>
<dbReference type="GO" id="GO:0000460">
    <property type="term" value="P:maturation of 5.8S rRNA"/>
    <property type="evidence" value="ECO:0007669"/>
    <property type="project" value="TreeGrafter"/>
</dbReference>
<dbReference type="InterPro" id="IPR006958">
    <property type="entry name" value="Mak16"/>
</dbReference>
<dbReference type="GO" id="GO:0005730">
    <property type="term" value="C:nucleolus"/>
    <property type="evidence" value="ECO:0007669"/>
    <property type="project" value="UniProtKB-UniRule"/>
</dbReference>
<dbReference type="GO" id="GO:0030687">
    <property type="term" value="C:preribosome, large subunit precursor"/>
    <property type="evidence" value="ECO:0007669"/>
    <property type="project" value="TreeGrafter"/>
</dbReference>
<dbReference type="PIRSF" id="PIRSF003352">
    <property type="entry name" value="MAK16"/>
    <property type="match status" value="1"/>
</dbReference>
<keyword evidence="3 4" id="KW-0539">Nucleus</keyword>
<accession>A0A6T5SS58</accession>
<dbReference type="Gene3D" id="3.30.390.110">
    <property type="match status" value="1"/>
</dbReference>
<gene>
    <name evidence="7" type="ORF">OMED0930_LOCUS4477</name>
    <name evidence="6" type="ORF">OMED0936_LOCUS673</name>
</gene>
<evidence type="ECO:0000256" key="1">
    <source>
        <dbReference type="ARBA" id="ARBA00004123"/>
    </source>
</evidence>
<dbReference type="EMBL" id="HBFF01000846">
    <property type="protein sequence ID" value="CAD8727749.1"/>
    <property type="molecule type" value="Transcribed_RNA"/>
</dbReference>
<proteinExistence type="inferred from homology"/>
<evidence type="ECO:0000313" key="7">
    <source>
        <dbReference type="EMBL" id="CAD8813382.1"/>
    </source>
</evidence>
<dbReference type="PANTHER" id="PTHR23405:SF4">
    <property type="entry name" value="PROTEIN MAK16 HOMOLOG"/>
    <property type="match status" value="1"/>
</dbReference>
<dbReference type="AlphaFoldDB" id="A0A6T5SS58"/>
<evidence type="ECO:0000256" key="4">
    <source>
        <dbReference type="PIRNR" id="PIRNR003352"/>
    </source>
</evidence>
<dbReference type="GO" id="GO:0000470">
    <property type="term" value="P:maturation of LSU-rRNA"/>
    <property type="evidence" value="ECO:0007669"/>
    <property type="project" value="TreeGrafter"/>
</dbReference>
<organism evidence="6">
    <name type="scientific">Ostreococcus mediterraneus</name>
    <dbReference type="NCBI Taxonomy" id="1486918"/>
    <lineage>
        <taxon>Eukaryota</taxon>
        <taxon>Viridiplantae</taxon>
        <taxon>Chlorophyta</taxon>
        <taxon>Mamiellophyceae</taxon>
        <taxon>Mamiellales</taxon>
        <taxon>Bathycoccaceae</taxon>
        <taxon>Ostreococcus</taxon>
    </lineage>
</organism>
<name>A0A6T5SS58_9CHLO</name>
<dbReference type="Pfam" id="PF01778">
    <property type="entry name" value="Ribosomal_L28e"/>
    <property type="match status" value="1"/>
</dbReference>